<keyword evidence="1" id="KW-0472">Membrane</keyword>
<name>A0A0B1RS58_OESDE</name>
<feature type="transmembrane region" description="Helical" evidence="1">
    <location>
        <begin position="12"/>
        <end position="38"/>
    </location>
</feature>
<evidence type="ECO:0000256" key="1">
    <source>
        <dbReference type="SAM" id="Phobius"/>
    </source>
</evidence>
<keyword evidence="1" id="KW-0812">Transmembrane</keyword>
<proteinExistence type="predicted"/>
<accession>A0A0B1RS58</accession>
<dbReference type="EMBL" id="KN612712">
    <property type="protein sequence ID" value="KHJ75474.1"/>
    <property type="molecule type" value="Genomic_DNA"/>
</dbReference>
<protein>
    <submittedName>
        <fullName evidence="2">Uncharacterized protein</fullName>
    </submittedName>
</protein>
<dbReference type="AlphaFoldDB" id="A0A0B1RS58"/>
<evidence type="ECO:0000313" key="2">
    <source>
        <dbReference type="EMBL" id="KHJ75474.1"/>
    </source>
</evidence>
<reference evidence="2 3" key="1">
    <citation type="submission" date="2014-03" db="EMBL/GenBank/DDBJ databases">
        <title>Draft genome of the hookworm Oesophagostomum dentatum.</title>
        <authorList>
            <person name="Mitreva M."/>
        </authorList>
    </citation>
    <scope>NUCLEOTIDE SEQUENCE [LARGE SCALE GENOMIC DNA]</scope>
    <source>
        <strain evidence="2 3">OD-Hann</strain>
    </source>
</reference>
<organism evidence="2 3">
    <name type="scientific">Oesophagostomum dentatum</name>
    <name type="common">Nodular worm</name>
    <dbReference type="NCBI Taxonomy" id="61180"/>
    <lineage>
        <taxon>Eukaryota</taxon>
        <taxon>Metazoa</taxon>
        <taxon>Ecdysozoa</taxon>
        <taxon>Nematoda</taxon>
        <taxon>Chromadorea</taxon>
        <taxon>Rhabditida</taxon>
        <taxon>Rhabditina</taxon>
        <taxon>Rhabditomorpha</taxon>
        <taxon>Strongyloidea</taxon>
        <taxon>Strongylidae</taxon>
        <taxon>Oesophagostomum</taxon>
    </lineage>
</organism>
<sequence>MCNGYGYTPRLHFLLVAAALILLGIFIITTVILACTTISYRKQVKELRDPERRRLLEDGQQPQGYTR</sequence>
<keyword evidence="3" id="KW-1185">Reference proteome</keyword>
<keyword evidence="1" id="KW-1133">Transmembrane helix</keyword>
<evidence type="ECO:0000313" key="3">
    <source>
        <dbReference type="Proteomes" id="UP000053660"/>
    </source>
</evidence>
<gene>
    <name evidence="2" type="ORF">OESDEN_24910</name>
</gene>
<dbReference type="Proteomes" id="UP000053660">
    <property type="component" value="Unassembled WGS sequence"/>
</dbReference>